<protein>
    <submittedName>
        <fullName evidence="1">Uncharacterized protein</fullName>
    </submittedName>
</protein>
<keyword evidence="2" id="KW-1185">Reference proteome</keyword>
<evidence type="ECO:0000313" key="1">
    <source>
        <dbReference type="EnsemblPlants" id="KQL28832"/>
    </source>
</evidence>
<sequence>MGQLNSNYLLRMIRLLHIAWLRGNELGRTNQ</sequence>
<organism evidence="1 2">
    <name type="scientific">Setaria italica</name>
    <name type="common">Foxtail millet</name>
    <name type="synonym">Panicum italicum</name>
    <dbReference type="NCBI Taxonomy" id="4555"/>
    <lineage>
        <taxon>Eukaryota</taxon>
        <taxon>Viridiplantae</taxon>
        <taxon>Streptophyta</taxon>
        <taxon>Embryophyta</taxon>
        <taxon>Tracheophyta</taxon>
        <taxon>Spermatophyta</taxon>
        <taxon>Magnoliopsida</taxon>
        <taxon>Liliopsida</taxon>
        <taxon>Poales</taxon>
        <taxon>Poaceae</taxon>
        <taxon>PACMAD clade</taxon>
        <taxon>Panicoideae</taxon>
        <taxon>Panicodae</taxon>
        <taxon>Paniceae</taxon>
        <taxon>Cenchrinae</taxon>
        <taxon>Setaria</taxon>
    </lineage>
</organism>
<dbReference type="EnsemblPlants" id="KQL28832">
    <property type="protein sequence ID" value="KQL28832"/>
    <property type="gene ID" value="SETIT_020368mg"/>
</dbReference>
<proteinExistence type="predicted"/>
<reference evidence="1" key="2">
    <citation type="submission" date="2018-08" db="UniProtKB">
        <authorList>
            <consortium name="EnsemblPlants"/>
        </authorList>
    </citation>
    <scope>IDENTIFICATION</scope>
    <source>
        <strain evidence="1">Yugu1</strain>
    </source>
</reference>
<accession>K3Z1F0</accession>
<evidence type="ECO:0000313" key="2">
    <source>
        <dbReference type="Proteomes" id="UP000004995"/>
    </source>
</evidence>
<dbReference type="Proteomes" id="UP000004995">
    <property type="component" value="Unassembled WGS sequence"/>
</dbReference>
<name>K3Z1F0_SETIT</name>
<dbReference type="InParanoid" id="K3Z1F0"/>
<dbReference type="Gramene" id="KQL28832">
    <property type="protein sequence ID" value="KQL28832"/>
    <property type="gene ID" value="SETIT_020368mg"/>
</dbReference>
<reference evidence="2" key="1">
    <citation type="journal article" date="2012" name="Nat. Biotechnol.">
        <title>Reference genome sequence of the model plant Setaria.</title>
        <authorList>
            <person name="Bennetzen J.L."/>
            <person name="Schmutz J."/>
            <person name="Wang H."/>
            <person name="Percifield R."/>
            <person name="Hawkins J."/>
            <person name="Pontaroli A.C."/>
            <person name="Estep M."/>
            <person name="Feng L."/>
            <person name="Vaughn J.N."/>
            <person name="Grimwood J."/>
            <person name="Jenkins J."/>
            <person name="Barry K."/>
            <person name="Lindquist E."/>
            <person name="Hellsten U."/>
            <person name="Deshpande S."/>
            <person name="Wang X."/>
            <person name="Wu X."/>
            <person name="Mitros T."/>
            <person name="Triplett J."/>
            <person name="Yang X."/>
            <person name="Ye C.Y."/>
            <person name="Mauro-Herrera M."/>
            <person name="Wang L."/>
            <person name="Li P."/>
            <person name="Sharma M."/>
            <person name="Sharma R."/>
            <person name="Ronald P.C."/>
            <person name="Panaud O."/>
            <person name="Kellogg E.A."/>
            <person name="Brutnell T.P."/>
            <person name="Doust A.N."/>
            <person name="Tuskan G.A."/>
            <person name="Rokhsar D."/>
            <person name="Devos K.M."/>
        </authorList>
    </citation>
    <scope>NUCLEOTIDE SEQUENCE [LARGE SCALE GENOMIC DNA]</scope>
    <source>
        <strain evidence="2">cv. Yugu1</strain>
    </source>
</reference>
<dbReference type="HOGENOM" id="CLU_3400065_0_0_1"/>
<dbReference type="EMBL" id="AGNK02000131">
    <property type="status" value="NOT_ANNOTATED_CDS"/>
    <property type="molecule type" value="Genomic_DNA"/>
</dbReference>
<dbReference type="AlphaFoldDB" id="K3Z1F0"/>